<evidence type="ECO:0000313" key="2">
    <source>
        <dbReference type="EMBL" id="RAG83438.1"/>
    </source>
</evidence>
<keyword evidence="1" id="KW-1133">Transmembrane helix</keyword>
<keyword evidence="1" id="KW-0812">Transmembrane</keyword>
<dbReference type="EMBL" id="QKYN01000087">
    <property type="protein sequence ID" value="RAG83438.1"/>
    <property type="molecule type" value="Genomic_DNA"/>
</dbReference>
<gene>
    <name evidence="2" type="ORF">DN069_22270</name>
</gene>
<evidence type="ECO:0000313" key="3">
    <source>
        <dbReference type="Proteomes" id="UP000248889"/>
    </source>
</evidence>
<protein>
    <submittedName>
        <fullName evidence="2">Uncharacterized protein</fullName>
    </submittedName>
</protein>
<sequence length="308" mass="33190">MEEHASGPVAEQMRTLERALPVLGMDKAPGALRVGTWMFHFGLAADWAARRTFLLAVVLYSILGDTRHLLGFGFAMSEHVARVSLNVAAVVGTIQGFRLFNWAAPGRSYQYRYGLTRATVGAVVACAEFRAARTKDQPAKLRAIDERLRYVEREVLRAHRRRGTVRWSSFRHRGLAEHARLVVAALRRAAAGLDSDPESAVRKLAVLLVSIGVNHTEGRTGALLPKKYLKGLTPARDASAVIGILRLVVGAAVVGAVLWAGVRFKWPIPAGLVVLVLFPLLFGGESAAGIPAAVLSKLPLTDGGAPGR</sequence>
<evidence type="ECO:0000256" key="1">
    <source>
        <dbReference type="SAM" id="Phobius"/>
    </source>
</evidence>
<feature type="transmembrane region" description="Helical" evidence="1">
    <location>
        <begin position="272"/>
        <end position="294"/>
    </location>
</feature>
<comment type="caution">
    <text evidence="2">The sequence shown here is derived from an EMBL/GenBank/DDBJ whole genome shotgun (WGS) entry which is preliminary data.</text>
</comment>
<accession>A0A2X0J7J6</accession>
<keyword evidence="3" id="KW-1185">Reference proteome</keyword>
<proteinExistence type="predicted"/>
<organism evidence="2 3">
    <name type="scientific">Streptacidiphilus pinicola</name>
    <dbReference type="NCBI Taxonomy" id="2219663"/>
    <lineage>
        <taxon>Bacteria</taxon>
        <taxon>Bacillati</taxon>
        <taxon>Actinomycetota</taxon>
        <taxon>Actinomycetes</taxon>
        <taxon>Kitasatosporales</taxon>
        <taxon>Streptomycetaceae</taxon>
        <taxon>Streptacidiphilus</taxon>
    </lineage>
</organism>
<dbReference type="AlphaFoldDB" id="A0A2X0J7J6"/>
<name>A0A2X0J7J6_9ACTN</name>
<dbReference type="Proteomes" id="UP000248889">
    <property type="component" value="Unassembled WGS sequence"/>
</dbReference>
<dbReference type="RefSeq" id="WP_111503513.1">
    <property type="nucleotide sequence ID" value="NZ_QKYN01000087.1"/>
</dbReference>
<feature type="transmembrane region" description="Helical" evidence="1">
    <location>
        <begin position="240"/>
        <end position="260"/>
    </location>
</feature>
<reference evidence="2 3" key="1">
    <citation type="submission" date="2018-06" db="EMBL/GenBank/DDBJ databases">
        <title>Streptacidiphilus pinicola sp. nov., isolated from pine grove soil.</title>
        <authorList>
            <person name="Roh S.G."/>
            <person name="Park S."/>
            <person name="Kim M.-K."/>
            <person name="Yun B.-R."/>
            <person name="Park J."/>
            <person name="Kim M.J."/>
            <person name="Kim Y.S."/>
            <person name="Kim S.B."/>
        </authorList>
    </citation>
    <scope>NUCLEOTIDE SEQUENCE [LARGE SCALE GENOMIC DNA]</scope>
    <source>
        <strain evidence="2 3">MMS16-CNU450</strain>
    </source>
</reference>
<keyword evidence="1" id="KW-0472">Membrane</keyword>